<dbReference type="Proteomes" id="UP001177021">
    <property type="component" value="Unassembled WGS sequence"/>
</dbReference>
<organism evidence="1 2">
    <name type="scientific">Trifolium pratense</name>
    <name type="common">Red clover</name>
    <dbReference type="NCBI Taxonomy" id="57577"/>
    <lineage>
        <taxon>Eukaryota</taxon>
        <taxon>Viridiplantae</taxon>
        <taxon>Streptophyta</taxon>
        <taxon>Embryophyta</taxon>
        <taxon>Tracheophyta</taxon>
        <taxon>Spermatophyta</taxon>
        <taxon>Magnoliopsida</taxon>
        <taxon>eudicotyledons</taxon>
        <taxon>Gunneridae</taxon>
        <taxon>Pentapetalae</taxon>
        <taxon>rosids</taxon>
        <taxon>fabids</taxon>
        <taxon>Fabales</taxon>
        <taxon>Fabaceae</taxon>
        <taxon>Papilionoideae</taxon>
        <taxon>50 kb inversion clade</taxon>
        <taxon>NPAAA clade</taxon>
        <taxon>Hologalegina</taxon>
        <taxon>IRL clade</taxon>
        <taxon>Trifolieae</taxon>
        <taxon>Trifolium</taxon>
    </lineage>
</organism>
<gene>
    <name evidence="1" type="ORF">MILVUS5_LOCUS38371</name>
</gene>
<evidence type="ECO:0000313" key="2">
    <source>
        <dbReference type="Proteomes" id="UP001177021"/>
    </source>
</evidence>
<keyword evidence="2" id="KW-1185">Reference proteome</keyword>
<name>A0ACB0M3Y3_TRIPR</name>
<sequence length="158" mass="17986">MSQPLTRKISFSWEKKPGIPKESIISTHGENLIQKDDEFLPKLPPPPISSLDGSTTPRNHVHDFQIPLPPCAFQPPYYRTTSKKGIWVQDDDPFLAAYKECTKSKKSGMKDKKLSRGGNSSFCESRLMRNMSFFSCKRSCNVRDNNLVRISHSPQNID</sequence>
<accession>A0ACB0M3Y3</accession>
<evidence type="ECO:0000313" key="1">
    <source>
        <dbReference type="EMBL" id="CAJ2675316.1"/>
    </source>
</evidence>
<proteinExistence type="predicted"/>
<comment type="caution">
    <text evidence="1">The sequence shown here is derived from an EMBL/GenBank/DDBJ whole genome shotgun (WGS) entry which is preliminary data.</text>
</comment>
<dbReference type="EMBL" id="CASHSV030000716">
    <property type="protein sequence ID" value="CAJ2675316.1"/>
    <property type="molecule type" value="Genomic_DNA"/>
</dbReference>
<reference evidence="1" key="1">
    <citation type="submission" date="2023-10" db="EMBL/GenBank/DDBJ databases">
        <authorList>
            <person name="Rodriguez Cubillos JULIANA M."/>
            <person name="De Vega J."/>
        </authorList>
    </citation>
    <scope>NUCLEOTIDE SEQUENCE</scope>
</reference>
<protein>
    <submittedName>
        <fullName evidence="1">Uncharacterized protein</fullName>
    </submittedName>
</protein>